<evidence type="ECO:0000313" key="1">
    <source>
        <dbReference type="EMBL" id="CUR51826.1"/>
    </source>
</evidence>
<dbReference type="EMBL" id="LN890280">
    <property type="protein sequence ID" value="CUR51826.1"/>
    <property type="molecule type" value="Genomic_DNA"/>
</dbReference>
<proteinExistence type="predicted"/>
<dbReference type="AlphaFoldDB" id="A0A128A395"/>
<organism evidence="1 2">
    <name type="scientific">Nitrosotalea devaniterrae</name>
    <dbReference type="NCBI Taxonomy" id="1078905"/>
    <lineage>
        <taxon>Archaea</taxon>
        <taxon>Nitrososphaerota</taxon>
        <taxon>Nitrososphaeria</taxon>
        <taxon>Nitrosotaleales</taxon>
        <taxon>Nitrosotaleaceae</taxon>
        <taxon>Nitrosotalea</taxon>
    </lineage>
</organism>
<keyword evidence="2" id="KW-1185">Reference proteome</keyword>
<evidence type="ECO:0000313" key="2">
    <source>
        <dbReference type="Proteomes" id="UP000196239"/>
    </source>
</evidence>
<accession>A0A128A395</accession>
<dbReference type="KEGG" id="ndv:NDEV_1061"/>
<sequence length="51" mass="5998">MKFERKPIEIVPTCAMCSRPVKAHDKEQLKFCTEERRRSQEAKKSSENNTT</sequence>
<reference evidence="2" key="1">
    <citation type="submission" date="2015-10" db="EMBL/GenBank/DDBJ databases">
        <authorList>
            <person name="Lehtovirta-Morley L.E."/>
            <person name="Vieille C."/>
        </authorList>
    </citation>
    <scope>NUCLEOTIDE SEQUENCE [LARGE SCALE GENOMIC DNA]</scope>
</reference>
<name>A0A128A395_9ARCH</name>
<protein>
    <submittedName>
        <fullName evidence="1">Uncharacterized protein</fullName>
    </submittedName>
</protein>
<gene>
    <name evidence="1" type="ORF">NDEV_1061</name>
</gene>
<dbReference type="Proteomes" id="UP000196239">
    <property type="component" value="Chromosome 1"/>
</dbReference>